<evidence type="ECO:0000256" key="1">
    <source>
        <dbReference type="SAM" id="MobiDB-lite"/>
    </source>
</evidence>
<sequence length="293" mass="32863">MCLAWYARSEDGNTEHGGRRDAHGGERAPRERPSPVVCRPPIDGRSFSMDGQARPPWPATHIIGRACAPVVWQRFWGCLAASDWLRAAVPAPLLGSSPPTISRFLVWSRKSKAERRNLEAPLLSLPAHWLEPILPLAIHRPATRLIQSRVVLFQLSTALPTLLHPPCLRLSLLALLCSRSRQLPSSCNKRSHLAFPIPPFLFSPFRLQHNIPFDCLTRYSPPTNTNTNTNSNNTNKHYSSIYSTSKHGLFDLTSPRPIVTPLVHSFPPLFIGQFQFFDPWFSSSQKLSVVVTT</sequence>
<name>A0AA39WIL1_9PEZI</name>
<proteinExistence type="predicted"/>
<accession>A0AA39WIL1</accession>
<protein>
    <submittedName>
        <fullName evidence="2">Uncharacterized protein</fullName>
    </submittedName>
</protein>
<dbReference type="EMBL" id="JAULSR010000006">
    <property type="protein sequence ID" value="KAK0616047.1"/>
    <property type="molecule type" value="Genomic_DNA"/>
</dbReference>
<feature type="region of interest" description="Disordered" evidence="1">
    <location>
        <begin position="11"/>
        <end position="41"/>
    </location>
</feature>
<dbReference type="AlphaFoldDB" id="A0AA39WIL1"/>
<comment type="caution">
    <text evidence="2">The sequence shown here is derived from an EMBL/GenBank/DDBJ whole genome shotgun (WGS) entry which is preliminary data.</text>
</comment>
<dbReference type="Proteomes" id="UP001174934">
    <property type="component" value="Unassembled WGS sequence"/>
</dbReference>
<organism evidence="2 3">
    <name type="scientific">Bombardia bombarda</name>
    <dbReference type="NCBI Taxonomy" id="252184"/>
    <lineage>
        <taxon>Eukaryota</taxon>
        <taxon>Fungi</taxon>
        <taxon>Dikarya</taxon>
        <taxon>Ascomycota</taxon>
        <taxon>Pezizomycotina</taxon>
        <taxon>Sordariomycetes</taxon>
        <taxon>Sordariomycetidae</taxon>
        <taxon>Sordariales</taxon>
        <taxon>Lasiosphaeriaceae</taxon>
        <taxon>Bombardia</taxon>
    </lineage>
</organism>
<reference evidence="2" key="1">
    <citation type="submission" date="2023-06" db="EMBL/GenBank/DDBJ databases">
        <title>Genome-scale phylogeny and comparative genomics of the fungal order Sordariales.</title>
        <authorList>
            <consortium name="Lawrence Berkeley National Laboratory"/>
            <person name="Hensen N."/>
            <person name="Bonometti L."/>
            <person name="Westerberg I."/>
            <person name="Brannstrom I.O."/>
            <person name="Guillou S."/>
            <person name="Cros-Aarteil S."/>
            <person name="Calhoun S."/>
            <person name="Haridas S."/>
            <person name="Kuo A."/>
            <person name="Mondo S."/>
            <person name="Pangilinan J."/>
            <person name="Riley R."/>
            <person name="LaButti K."/>
            <person name="Andreopoulos B."/>
            <person name="Lipzen A."/>
            <person name="Chen C."/>
            <person name="Yanf M."/>
            <person name="Daum C."/>
            <person name="Ng V."/>
            <person name="Clum A."/>
            <person name="Steindorff A."/>
            <person name="Ohm R."/>
            <person name="Martin F."/>
            <person name="Silar P."/>
            <person name="Natvig D."/>
            <person name="Lalanne C."/>
            <person name="Gautier V."/>
            <person name="Ament-velasquez S.L."/>
            <person name="Kruys A."/>
            <person name="Hutchinson M.I."/>
            <person name="Powell A.J."/>
            <person name="Barry K."/>
            <person name="Miller A.N."/>
            <person name="Grigoriev I.V."/>
            <person name="Debuchy R."/>
            <person name="Gladieux P."/>
            <person name="Thoren M.H."/>
            <person name="Johannesson H."/>
        </authorList>
    </citation>
    <scope>NUCLEOTIDE SEQUENCE</scope>
    <source>
        <strain evidence="2">SMH3391-2</strain>
    </source>
</reference>
<evidence type="ECO:0000313" key="2">
    <source>
        <dbReference type="EMBL" id="KAK0616047.1"/>
    </source>
</evidence>
<keyword evidence="3" id="KW-1185">Reference proteome</keyword>
<gene>
    <name evidence="2" type="ORF">B0T17DRAFT_365611</name>
</gene>
<evidence type="ECO:0000313" key="3">
    <source>
        <dbReference type="Proteomes" id="UP001174934"/>
    </source>
</evidence>
<feature type="compositionally biased region" description="Basic and acidic residues" evidence="1">
    <location>
        <begin position="11"/>
        <end position="33"/>
    </location>
</feature>